<protein>
    <submittedName>
        <fullName evidence="2">Uncharacterized protein</fullName>
    </submittedName>
</protein>
<keyword evidence="1" id="KW-0812">Transmembrane</keyword>
<proteinExistence type="predicted"/>
<sequence length="186" mass="20987">MFPVVDIDGKFIESKRLIFGLPVMNYLELVAVIGIVTSVLDALLDMSTGLGFPLLQVLELVAFFIVIRSPEQTSSWYVLSMLFIGMGIILRITLNVGFFGVPALLYNQQNLRERVMNDLTFTNFRPSDELTDSALSQIRTSLILLMIRSIAVVGIFCVLFLFIERARELAKYKRMEENAASPSQRV</sequence>
<keyword evidence="1" id="KW-0472">Membrane</keyword>
<dbReference type="AlphaFoldDB" id="A0AAD4NFA4"/>
<evidence type="ECO:0000313" key="3">
    <source>
        <dbReference type="Proteomes" id="UP001201812"/>
    </source>
</evidence>
<feature type="transmembrane region" description="Helical" evidence="1">
    <location>
        <begin position="142"/>
        <end position="163"/>
    </location>
</feature>
<comment type="caution">
    <text evidence="2">The sequence shown here is derived from an EMBL/GenBank/DDBJ whole genome shotgun (WGS) entry which is preliminary data.</text>
</comment>
<dbReference type="Proteomes" id="UP001201812">
    <property type="component" value="Unassembled WGS sequence"/>
</dbReference>
<feature type="transmembrane region" description="Helical" evidence="1">
    <location>
        <begin position="17"/>
        <end position="40"/>
    </location>
</feature>
<feature type="transmembrane region" description="Helical" evidence="1">
    <location>
        <begin position="46"/>
        <end position="67"/>
    </location>
</feature>
<gene>
    <name evidence="2" type="ORF">DdX_02690</name>
</gene>
<keyword evidence="3" id="KW-1185">Reference proteome</keyword>
<dbReference type="EMBL" id="JAKKPZ010000002">
    <property type="protein sequence ID" value="KAI1725998.1"/>
    <property type="molecule type" value="Genomic_DNA"/>
</dbReference>
<accession>A0AAD4NFA4</accession>
<evidence type="ECO:0000313" key="2">
    <source>
        <dbReference type="EMBL" id="KAI1725998.1"/>
    </source>
</evidence>
<feature type="transmembrane region" description="Helical" evidence="1">
    <location>
        <begin position="79"/>
        <end position="106"/>
    </location>
</feature>
<keyword evidence="1" id="KW-1133">Transmembrane helix</keyword>
<organism evidence="2 3">
    <name type="scientific">Ditylenchus destructor</name>
    <dbReference type="NCBI Taxonomy" id="166010"/>
    <lineage>
        <taxon>Eukaryota</taxon>
        <taxon>Metazoa</taxon>
        <taxon>Ecdysozoa</taxon>
        <taxon>Nematoda</taxon>
        <taxon>Chromadorea</taxon>
        <taxon>Rhabditida</taxon>
        <taxon>Tylenchina</taxon>
        <taxon>Tylenchomorpha</taxon>
        <taxon>Sphaerularioidea</taxon>
        <taxon>Anguinidae</taxon>
        <taxon>Anguininae</taxon>
        <taxon>Ditylenchus</taxon>
    </lineage>
</organism>
<reference evidence="2" key="1">
    <citation type="submission" date="2022-01" db="EMBL/GenBank/DDBJ databases">
        <title>Genome Sequence Resource for Two Populations of Ditylenchus destructor, the Migratory Endoparasitic Phytonematode.</title>
        <authorList>
            <person name="Zhang H."/>
            <person name="Lin R."/>
            <person name="Xie B."/>
        </authorList>
    </citation>
    <scope>NUCLEOTIDE SEQUENCE</scope>
    <source>
        <strain evidence="2">BazhouSP</strain>
    </source>
</reference>
<name>A0AAD4NFA4_9BILA</name>
<evidence type="ECO:0000256" key="1">
    <source>
        <dbReference type="SAM" id="Phobius"/>
    </source>
</evidence>